<keyword evidence="2" id="KW-1185">Reference proteome</keyword>
<protein>
    <recommendedName>
        <fullName evidence="3">SAC domain-containing protein</fullName>
    </recommendedName>
</protein>
<accession>A0A821SHK3</accession>
<dbReference type="GO" id="GO:0005783">
    <property type="term" value="C:endoplasmic reticulum"/>
    <property type="evidence" value="ECO:0007669"/>
    <property type="project" value="TreeGrafter"/>
</dbReference>
<dbReference type="OrthoDB" id="405996at2759"/>
<comment type="caution">
    <text evidence="1">The sequence shown here is derived from an EMBL/GenBank/DDBJ whole genome shotgun (WGS) entry which is preliminary data.</text>
</comment>
<dbReference type="AlphaFoldDB" id="A0A821SHK3"/>
<gene>
    <name evidence="1" type="ORF">PMACD_LOCUS7706</name>
</gene>
<name>A0A821SHK3_9NEOP</name>
<dbReference type="EMBL" id="CAJOBZ010000019">
    <property type="protein sequence ID" value="CAF4858580.1"/>
    <property type="molecule type" value="Genomic_DNA"/>
</dbReference>
<dbReference type="PANTHER" id="PTHR45662:SF2">
    <property type="entry name" value="PHOSPHATIDYLINOSITOL-3-PHOSPHATASE SAC1"/>
    <property type="match status" value="1"/>
</dbReference>
<evidence type="ECO:0008006" key="3">
    <source>
        <dbReference type="Google" id="ProtNLM"/>
    </source>
</evidence>
<dbReference type="GO" id="GO:0046856">
    <property type="term" value="P:phosphatidylinositol dephosphorylation"/>
    <property type="evidence" value="ECO:0007669"/>
    <property type="project" value="TreeGrafter"/>
</dbReference>
<evidence type="ECO:0000313" key="1">
    <source>
        <dbReference type="EMBL" id="CAF4858580.1"/>
    </source>
</evidence>
<proteinExistence type="predicted"/>
<dbReference type="Proteomes" id="UP000663880">
    <property type="component" value="Unassembled WGS sequence"/>
</dbReference>
<reference evidence="1" key="1">
    <citation type="submission" date="2021-02" db="EMBL/GenBank/DDBJ databases">
        <authorList>
            <person name="Steward A R."/>
        </authorList>
    </citation>
    <scope>NUCLEOTIDE SEQUENCE</scope>
</reference>
<organism evidence="1 2">
    <name type="scientific">Pieris macdunnoughi</name>
    <dbReference type="NCBI Taxonomy" id="345717"/>
    <lineage>
        <taxon>Eukaryota</taxon>
        <taxon>Metazoa</taxon>
        <taxon>Ecdysozoa</taxon>
        <taxon>Arthropoda</taxon>
        <taxon>Hexapoda</taxon>
        <taxon>Insecta</taxon>
        <taxon>Pterygota</taxon>
        <taxon>Neoptera</taxon>
        <taxon>Endopterygota</taxon>
        <taxon>Lepidoptera</taxon>
        <taxon>Glossata</taxon>
        <taxon>Ditrysia</taxon>
        <taxon>Papilionoidea</taxon>
        <taxon>Pieridae</taxon>
        <taxon>Pierinae</taxon>
        <taxon>Pieris</taxon>
    </lineage>
</organism>
<dbReference type="PANTHER" id="PTHR45662">
    <property type="entry name" value="PHOSPHATIDYLINOSITIDE PHOSPHATASE SAC1"/>
    <property type="match status" value="1"/>
</dbReference>
<evidence type="ECO:0000313" key="2">
    <source>
        <dbReference type="Proteomes" id="UP000663880"/>
    </source>
</evidence>
<sequence length="176" mass="19988">MADQTKIHDDIKLYTTSDKFYLEPTINPTEILVIDRVSGEAYVREINTVKIPIPANAYKPVCGFLGTIKLISGLYLVVAKYRTLVGQINGHDIYEMAGSDIIPYARSTTHLTSKQIDDNNTYERLLRAALEALEYISHTAMTSLTQCKDYILFHQIFTRCHFKVVQTLALFGMDTF</sequence>
<dbReference type="GO" id="GO:0043812">
    <property type="term" value="F:phosphatidylinositol-4-phosphate phosphatase activity"/>
    <property type="evidence" value="ECO:0007669"/>
    <property type="project" value="TreeGrafter"/>
</dbReference>